<evidence type="ECO:0000256" key="1">
    <source>
        <dbReference type="ARBA" id="ARBA00004533"/>
    </source>
</evidence>
<dbReference type="EMBL" id="JACJUD010000002">
    <property type="protein sequence ID" value="MBB2495030.1"/>
    <property type="molecule type" value="Genomic_DNA"/>
</dbReference>
<evidence type="ECO:0000256" key="2">
    <source>
        <dbReference type="ARBA" id="ARBA00022448"/>
    </source>
</evidence>
<dbReference type="GO" id="GO:0005886">
    <property type="term" value="C:plasma membrane"/>
    <property type="evidence" value="ECO:0007669"/>
    <property type="project" value="UniProtKB-SubCell"/>
</dbReference>
<dbReference type="RefSeq" id="WP_183088582.1">
    <property type="nucleotide sequence ID" value="NZ_JACJUD010000002.1"/>
</dbReference>
<sequence>MTAPGIRLPGWLQRHGVSVLFLVGVCLISLSLSRQIIDFVRLLRSPVPVASEASAAAQQQPISLDHLQGLFGTPVHQQGNQAAPPTNLQLTLLASFVNPDSQRSTAIILVAGGKPKRLTVGDEINSGVRLQAVHQDHVVLSRNGRDESLRFARSRSSQPSTYADPMQPTTEQLEQLQDENVQLLQQHMEELRQQTDDDGSTPPPTEAPEAETNP</sequence>
<protein>
    <submittedName>
        <fullName evidence="11">Secretion protein XcpP</fullName>
    </submittedName>
</protein>
<accession>A0A7W4QA33</accession>
<keyword evidence="6" id="KW-0653">Protein transport</keyword>
<organism evidence="11 12">
    <name type="scientific">Aquipseudomonas ullengensis</name>
    <dbReference type="NCBI Taxonomy" id="2759166"/>
    <lineage>
        <taxon>Bacteria</taxon>
        <taxon>Pseudomonadati</taxon>
        <taxon>Pseudomonadota</taxon>
        <taxon>Gammaproteobacteria</taxon>
        <taxon>Pseudomonadales</taxon>
        <taxon>Pseudomonadaceae</taxon>
        <taxon>Aquipseudomonas</taxon>
    </lineage>
</organism>
<keyword evidence="2" id="KW-0813">Transport</keyword>
<keyword evidence="5" id="KW-0812">Transmembrane</keyword>
<keyword evidence="8" id="KW-0472">Membrane</keyword>
<evidence type="ECO:0000256" key="6">
    <source>
        <dbReference type="ARBA" id="ARBA00022927"/>
    </source>
</evidence>
<dbReference type="Pfam" id="PF11356">
    <property type="entry name" value="T2SSC"/>
    <property type="match status" value="1"/>
</dbReference>
<keyword evidence="3" id="KW-1003">Cell membrane</keyword>
<dbReference type="Gene3D" id="2.30.30.830">
    <property type="match status" value="1"/>
</dbReference>
<evidence type="ECO:0000256" key="9">
    <source>
        <dbReference type="SAM" id="MobiDB-lite"/>
    </source>
</evidence>
<gene>
    <name evidence="11" type="ORF">H3H51_08360</name>
</gene>
<keyword evidence="12" id="KW-1185">Reference proteome</keyword>
<dbReference type="AlphaFoldDB" id="A0A7W4QA33"/>
<comment type="caution">
    <text evidence="11">The sequence shown here is derived from an EMBL/GenBank/DDBJ whole genome shotgun (WGS) entry which is preliminary data.</text>
</comment>
<evidence type="ECO:0000256" key="3">
    <source>
        <dbReference type="ARBA" id="ARBA00022475"/>
    </source>
</evidence>
<evidence type="ECO:0000313" key="12">
    <source>
        <dbReference type="Proteomes" id="UP000542720"/>
    </source>
</evidence>
<feature type="region of interest" description="Disordered" evidence="9">
    <location>
        <begin position="186"/>
        <end position="214"/>
    </location>
</feature>
<dbReference type="Proteomes" id="UP000542720">
    <property type="component" value="Unassembled WGS sequence"/>
</dbReference>
<keyword evidence="4" id="KW-0997">Cell inner membrane</keyword>
<evidence type="ECO:0000256" key="7">
    <source>
        <dbReference type="ARBA" id="ARBA00022989"/>
    </source>
</evidence>
<evidence type="ECO:0000256" key="8">
    <source>
        <dbReference type="ARBA" id="ARBA00023136"/>
    </source>
</evidence>
<proteinExistence type="predicted"/>
<comment type="subcellular location">
    <subcellularLocation>
        <location evidence="1">Cell inner membrane</location>
    </subcellularLocation>
</comment>
<evidence type="ECO:0000313" key="11">
    <source>
        <dbReference type="EMBL" id="MBB2495030.1"/>
    </source>
</evidence>
<dbReference type="GO" id="GO:0015031">
    <property type="term" value="P:protein transport"/>
    <property type="evidence" value="ECO:0007669"/>
    <property type="project" value="UniProtKB-KW"/>
</dbReference>
<name>A0A7W4QA33_9GAMM</name>
<evidence type="ECO:0000256" key="5">
    <source>
        <dbReference type="ARBA" id="ARBA00022692"/>
    </source>
</evidence>
<evidence type="ECO:0000256" key="4">
    <source>
        <dbReference type="ARBA" id="ARBA00022519"/>
    </source>
</evidence>
<feature type="domain" description="Type II secretion system protein GspC N-terminal" evidence="10">
    <location>
        <begin position="51"/>
        <end position="151"/>
    </location>
</feature>
<keyword evidence="7" id="KW-1133">Transmembrane helix</keyword>
<dbReference type="InterPro" id="IPR024961">
    <property type="entry name" value="T2SS_GspC_N"/>
</dbReference>
<evidence type="ECO:0000259" key="10">
    <source>
        <dbReference type="Pfam" id="PF11356"/>
    </source>
</evidence>
<reference evidence="11 12" key="1">
    <citation type="submission" date="2020-08" db="EMBL/GenBank/DDBJ databases">
        <authorList>
            <person name="Kim C.M."/>
        </authorList>
    </citation>
    <scope>NUCLEOTIDE SEQUENCE [LARGE SCALE GENOMIC DNA]</scope>
    <source>
        <strain evidence="11 12">UL070</strain>
    </source>
</reference>